<dbReference type="GO" id="GO:0030514">
    <property type="term" value="P:negative regulation of BMP signaling pathway"/>
    <property type="evidence" value="ECO:0000318"/>
    <property type="project" value="GO_Central"/>
</dbReference>
<comment type="subcellular location">
    <subcellularLocation>
        <location evidence="1">Secreted</location>
    </subcellularLocation>
    <subcellularLocation>
        <location evidence="6">Synapse</location>
    </subcellularLocation>
</comment>
<proteinExistence type="predicted"/>
<dbReference type="GeneTree" id="ENSGT00720000108792"/>
<evidence type="ECO:0000256" key="6">
    <source>
        <dbReference type="ARBA" id="ARBA00034103"/>
    </source>
</evidence>
<dbReference type="Pfam" id="PF23334">
    <property type="entry name" value="VWC2L_2nd"/>
    <property type="match status" value="1"/>
</dbReference>
<evidence type="ECO:0000313" key="10">
    <source>
        <dbReference type="Ensembl" id="ENSORLP00000027383.1"/>
    </source>
</evidence>
<dbReference type="Ensembl" id="ENSORLT00000038346.1">
    <property type="protein sequence ID" value="ENSORLP00000027383.1"/>
    <property type="gene ID" value="ENSORLG00000023061.1"/>
</dbReference>
<dbReference type="STRING" id="8090.ENSORLP00000027383"/>
<reference evidence="10" key="2">
    <citation type="submission" date="2025-08" db="UniProtKB">
        <authorList>
            <consortium name="Ensembl"/>
        </authorList>
    </citation>
    <scope>IDENTIFICATION</scope>
    <source>
        <strain evidence="10">Hd-rR</strain>
    </source>
</reference>
<dbReference type="GO" id="GO:0030900">
    <property type="term" value="P:forebrain development"/>
    <property type="evidence" value="ECO:0007669"/>
    <property type="project" value="Ensembl"/>
</dbReference>
<evidence type="ECO:0000256" key="3">
    <source>
        <dbReference type="ARBA" id="ARBA00022729"/>
    </source>
</evidence>
<dbReference type="InterPro" id="IPR057856">
    <property type="entry name" value="VWC2L_C"/>
</dbReference>
<dbReference type="SUPFAM" id="SSF57603">
    <property type="entry name" value="FnI-like domain"/>
    <property type="match status" value="1"/>
</dbReference>
<name>A0A3B3H832_ORYLA</name>
<dbReference type="GO" id="GO:0045202">
    <property type="term" value="C:synapse"/>
    <property type="evidence" value="ECO:0007669"/>
    <property type="project" value="UniProtKB-SubCell"/>
</dbReference>
<dbReference type="Pfam" id="PF23331">
    <property type="entry name" value="VWC2L_C"/>
    <property type="match status" value="1"/>
</dbReference>
<dbReference type="GO" id="GO:0032281">
    <property type="term" value="C:AMPA glutamate receptor complex"/>
    <property type="evidence" value="ECO:0000318"/>
    <property type="project" value="GO_Central"/>
</dbReference>
<evidence type="ECO:0000256" key="4">
    <source>
        <dbReference type="ARBA" id="ARBA00022737"/>
    </source>
</evidence>
<dbReference type="Bgee" id="ENSORLG00000023061">
    <property type="expression patterns" value="Expressed in brain and 4 other cell types or tissues"/>
</dbReference>
<organism evidence="10 11">
    <name type="scientific">Oryzias latipes</name>
    <name type="common">Japanese rice fish</name>
    <name type="synonym">Japanese killifish</name>
    <dbReference type="NCBI Taxonomy" id="8090"/>
    <lineage>
        <taxon>Eukaryota</taxon>
        <taxon>Metazoa</taxon>
        <taxon>Chordata</taxon>
        <taxon>Craniata</taxon>
        <taxon>Vertebrata</taxon>
        <taxon>Euteleostomi</taxon>
        <taxon>Actinopterygii</taxon>
        <taxon>Neopterygii</taxon>
        <taxon>Teleostei</taxon>
        <taxon>Neoteleostei</taxon>
        <taxon>Acanthomorphata</taxon>
        <taxon>Ovalentaria</taxon>
        <taxon>Atherinomorphae</taxon>
        <taxon>Beloniformes</taxon>
        <taxon>Adrianichthyidae</taxon>
        <taxon>Oryziinae</taxon>
        <taxon>Oryzias</taxon>
    </lineage>
</organism>
<dbReference type="GO" id="GO:0005615">
    <property type="term" value="C:extracellular space"/>
    <property type="evidence" value="ECO:0000318"/>
    <property type="project" value="GO_Central"/>
</dbReference>
<keyword evidence="5" id="KW-0770">Synapse</keyword>
<evidence type="ECO:0000313" key="11">
    <source>
        <dbReference type="Proteomes" id="UP000001038"/>
    </source>
</evidence>
<protein>
    <submittedName>
        <fullName evidence="10">von Willebrand factor C domain containing 2</fullName>
    </submittedName>
</protein>
<dbReference type="AlphaFoldDB" id="A0A3B3H832"/>
<dbReference type="InterPro" id="IPR059152">
    <property type="entry name" value="VWC2L_N"/>
</dbReference>
<dbReference type="Proteomes" id="UP000001038">
    <property type="component" value="Chromosome 15"/>
</dbReference>
<dbReference type="PANTHER" id="PTHR46252">
    <property type="entry name" value="BRORIN FAMILY MEMBER"/>
    <property type="match status" value="1"/>
</dbReference>
<evidence type="ECO:0000256" key="2">
    <source>
        <dbReference type="ARBA" id="ARBA00022525"/>
    </source>
</evidence>
<feature type="signal peptide" evidence="8">
    <location>
        <begin position="1"/>
        <end position="24"/>
    </location>
</feature>
<dbReference type="Gene3D" id="6.20.200.20">
    <property type="match status" value="1"/>
</dbReference>
<evidence type="ECO:0000256" key="5">
    <source>
        <dbReference type="ARBA" id="ARBA00023018"/>
    </source>
</evidence>
<feature type="region of interest" description="Disordered" evidence="7">
    <location>
        <begin position="44"/>
        <end position="63"/>
    </location>
</feature>
<dbReference type="InterPro" id="IPR042979">
    <property type="entry name" value="VWC2/VWC2L"/>
</dbReference>
<reference evidence="10 11" key="1">
    <citation type="journal article" date="2007" name="Nature">
        <title>The medaka draft genome and insights into vertebrate genome evolution.</title>
        <authorList>
            <person name="Kasahara M."/>
            <person name="Naruse K."/>
            <person name="Sasaki S."/>
            <person name="Nakatani Y."/>
            <person name="Qu W."/>
            <person name="Ahsan B."/>
            <person name="Yamada T."/>
            <person name="Nagayasu Y."/>
            <person name="Doi K."/>
            <person name="Kasai Y."/>
            <person name="Jindo T."/>
            <person name="Kobayashi D."/>
            <person name="Shimada A."/>
            <person name="Toyoda A."/>
            <person name="Kuroki Y."/>
            <person name="Fujiyama A."/>
            <person name="Sasaki T."/>
            <person name="Shimizu A."/>
            <person name="Asakawa S."/>
            <person name="Shimizu N."/>
            <person name="Hashimoto S."/>
            <person name="Yang J."/>
            <person name="Lee Y."/>
            <person name="Matsushima K."/>
            <person name="Sugano S."/>
            <person name="Sakaizumi M."/>
            <person name="Narita T."/>
            <person name="Ohishi K."/>
            <person name="Haga S."/>
            <person name="Ohta F."/>
            <person name="Nomoto H."/>
            <person name="Nogata K."/>
            <person name="Morishita T."/>
            <person name="Endo T."/>
            <person name="Shin-I T."/>
            <person name="Takeda H."/>
            <person name="Morishita S."/>
            <person name="Kohara Y."/>
        </authorList>
    </citation>
    <scope>NUCLEOTIDE SEQUENCE [LARGE SCALE GENOMIC DNA]</scope>
    <source>
        <strain evidence="10 11">Hd-rR</strain>
    </source>
</reference>
<accession>A0A3B3H832</accession>
<feature type="domain" description="VWFC" evidence="9">
    <location>
        <begin position="202"/>
        <end position="260"/>
    </location>
</feature>
<evidence type="ECO:0000256" key="8">
    <source>
        <dbReference type="SAM" id="SignalP"/>
    </source>
</evidence>
<gene>
    <name evidence="10" type="primary">VWC2</name>
    <name evidence="10" type="synonym">vwc2</name>
</gene>
<keyword evidence="11" id="KW-1185">Reference proteome</keyword>
<dbReference type="FunCoup" id="A0A3B3H832">
    <property type="interactions" value="658"/>
</dbReference>
<evidence type="ECO:0000256" key="1">
    <source>
        <dbReference type="ARBA" id="ARBA00004613"/>
    </source>
</evidence>
<dbReference type="SMART" id="SM00214">
    <property type="entry name" value="VWC"/>
    <property type="match status" value="2"/>
</dbReference>
<sequence length="347" mass="38300">MLHSVAMTAEVLFVLGFLMSFSLCNPIATLPASRGHLERVLTKAREDKHGEQQAPKEPPENTALQQLEEINVLGLNRTALNNAKPNFSPLTRGGSKGGKPPELWSEQDSLNQIDEGPTSDVTLSLDAIDEYAYPDYRGKGCMDESGYVFAIGEQFTPGPSTCPCLCTDEGPLCTKPECPKVHPRCIKVDTSQCCPLCREKKNYCEFRGKVYASLEEFKVSPCEKCRCEPSGEVLCSVSACPQTECVDPQYEPNQCCPICKNGPNCYADTEVIPAGREVKIDECTICYCTYEEGTWQIERQATCTVKASRSPSGDKSAPPLSTKVYLWDGHISCESVENKDSWNFEKT</sequence>
<dbReference type="InParanoid" id="A0A3B3H832"/>
<reference evidence="10" key="3">
    <citation type="submission" date="2025-09" db="UniProtKB">
        <authorList>
            <consortium name="Ensembl"/>
        </authorList>
    </citation>
    <scope>IDENTIFICATION</scope>
    <source>
        <strain evidence="10">Hd-rR</strain>
    </source>
</reference>
<dbReference type="Pfam" id="PF23333">
    <property type="entry name" value="VWC2L_1st"/>
    <property type="match status" value="1"/>
</dbReference>
<keyword evidence="3 8" id="KW-0732">Signal</keyword>
<keyword evidence="2" id="KW-0964">Secreted</keyword>
<feature type="chain" id="PRO_5017420764" evidence="8">
    <location>
        <begin position="25"/>
        <end position="347"/>
    </location>
</feature>
<dbReference type="PROSITE" id="PS01208">
    <property type="entry name" value="VWFC_1"/>
    <property type="match status" value="1"/>
</dbReference>
<evidence type="ECO:0000259" key="9">
    <source>
        <dbReference type="PROSITE" id="PS50184"/>
    </source>
</evidence>
<dbReference type="InterPro" id="IPR001007">
    <property type="entry name" value="VWF_dom"/>
</dbReference>
<dbReference type="PANTHER" id="PTHR46252:SF4">
    <property type="entry name" value="BRORIN"/>
    <property type="match status" value="1"/>
</dbReference>
<dbReference type="PROSITE" id="PS50184">
    <property type="entry name" value="VWFC_2"/>
    <property type="match status" value="1"/>
</dbReference>
<keyword evidence="4" id="KW-0677">Repeat</keyword>
<evidence type="ECO:0000256" key="7">
    <source>
        <dbReference type="SAM" id="MobiDB-lite"/>
    </source>
</evidence>
<feature type="region of interest" description="Disordered" evidence="7">
    <location>
        <begin position="83"/>
        <end position="105"/>
    </location>
</feature>